<evidence type="ECO:0000313" key="3">
    <source>
        <dbReference type="Proteomes" id="UP000067738"/>
    </source>
</evidence>
<reference evidence="2 3" key="1">
    <citation type="submission" date="2015-04" db="EMBL/GenBank/DDBJ databases">
        <title>The complete genome sequence of the rumen methanogen Methanobrevibacter millerae SM9.</title>
        <authorList>
            <person name="Leahy S.C."/>
            <person name="Kelly W.J."/>
            <person name="Pacheco D.M."/>
            <person name="Li D."/>
            <person name="Altermann E."/>
            <person name="Attwood G.T."/>
        </authorList>
    </citation>
    <scope>NUCLEOTIDE SEQUENCE [LARGE SCALE GENOMIC DNA]</scope>
    <source>
        <strain evidence="2 3">SM9</strain>
    </source>
</reference>
<dbReference type="RefSeq" id="WP_058738325.1">
    <property type="nucleotide sequence ID" value="NZ_CP011266.1"/>
</dbReference>
<evidence type="ECO:0000313" key="2">
    <source>
        <dbReference type="EMBL" id="ALT67964.1"/>
    </source>
</evidence>
<gene>
    <name evidence="2" type="ORF">sm9_0155</name>
</gene>
<keyword evidence="1" id="KW-1133">Transmembrane helix</keyword>
<dbReference type="AlphaFoldDB" id="A0A0U3CHD2"/>
<feature type="transmembrane region" description="Helical" evidence="1">
    <location>
        <begin position="6"/>
        <end position="27"/>
    </location>
</feature>
<dbReference type="GeneID" id="26735135"/>
<evidence type="ECO:0000256" key="1">
    <source>
        <dbReference type="SAM" id="Phobius"/>
    </source>
</evidence>
<organism evidence="2 3">
    <name type="scientific">Methanobrevibacter millerae</name>
    <dbReference type="NCBI Taxonomy" id="230361"/>
    <lineage>
        <taxon>Archaea</taxon>
        <taxon>Methanobacteriati</taxon>
        <taxon>Methanobacteriota</taxon>
        <taxon>Methanomada group</taxon>
        <taxon>Methanobacteria</taxon>
        <taxon>Methanobacteriales</taxon>
        <taxon>Methanobacteriaceae</taxon>
        <taxon>Methanobrevibacter</taxon>
    </lineage>
</organism>
<protein>
    <submittedName>
        <fullName evidence="2">Uncharacterized protein</fullName>
    </submittedName>
</protein>
<dbReference type="Proteomes" id="UP000067738">
    <property type="component" value="Chromosome"/>
</dbReference>
<proteinExistence type="predicted"/>
<dbReference type="KEGG" id="mmil:sm9_0155"/>
<dbReference type="EMBL" id="CP011266">
    <property type="protein sequence ID" value="ALT67964.1"/>
    <property type="molecule type" value="Genomic_DNA"/>
</dbReference>
<name>A0A0U3CHD2_9EURY</name>
<sequence length="145" mass="16331">MNDERGSLYIADAIIALSILFVAMLMLNTLISIPNPTYSDNAHDSKNAQDIMEILSGKVDFNDKTFLSEITAILKDNKNSKKSVLEVSEICGNKFDELKIKNYRFIETNHLKSKVLASSGDFSKAENLSVATRNYGDYSYTLYVW</sequence>
<keyword evidence="1" id="KW-0812">Transmembrane</keyword>
<dbReference type="PATRIC" id="fig|230361.4.peg.156"/>
<keyword evidence="3" id="KW-1185">Reference proteome</keyword>
<dbReference type="OrthoDB" id="78142at2157"/>
<keyword evidence="1" id="KW-0472">Membrane</keyword>
<accession>A0A0U3CHD2</accession>